<feature type="chain" id="PRO_5047399005" description="4Fe-4S ferredoxin-type domain-containing protein" evidence="1">
    <location>
        <begin position="25"/>
        <end position="406"/>
    </location>
</feature>
<gene>
    <name evidence="3" type="ORF">SIID45300_00739</name>
</gene>
<sequence length="406" mass="44090">MKRRAFMQSAALLTASGLSGAALAATGEGEPGKEKARVKRYGELGKTGIRMSDISFGAGRLTSSALVLRAIDRGMNYFDTAPDYGQSEDYIGEALAKAKGRDKIHIASKYCQPMAYTAGKSHLQVGTTKAEYIAAVENSLKRLKTDHLDSVFVHALGETPDFEKEKARLLDPEMLAATEDLKKAGKIRFLAASSHGPNHMEALMTEAVRSGHFDYIMPAFNFMKFPKVPEVLKEAKSRGVGVVAMKVLAGAKDGNMKFDAGQFEQAAFKWALSHPEVNGLVITIQSAQDLDLYLPASGQPLTAADQRVLDHYAALYDTEYCRTGCGDCLGACERGVDVASILRYQMYFADYGDEKRAMQSYAALDKNVDACAGCTDAACERACPHRLPVRSRLEAAHRSLSLSFVA</sequence>
<dbReference type="Pfam" id="PF00248">
    <property type="entry name" value="Aldo_ket_red"/>
    <property type="match status" value="1"/>
</dbReference>
<keyword evidence="4" id="KW-1185">Reference proteome</keyword>
<dbReference type="InterPro" id="IPR017896">
    <property type="entry name" value="4Fe4S_Fe-S-bd"/>
</dbReference>
<dbReference type="Gene3D" id="3.20.20.100">
    <property type="entry name" value="NADP-dependent oxidoreductase domain"/>
    <property type="match status" value="1"/>
</dbReference>
<dbReference type="PROSITE" id="PS51379">
    <property type="entry name" value="4FE4S_FER_2"/>
    <property type="match status" value="1"/>
</dbReference>
<proteinExistence type="predicted"/>
<protein>
    <recommendedName>
        <fullName evidence="2">4Fe-4S ferredoxin-type domain-containing protein</fullName>
    </recommendedName>
</protein>
<keyword evidence="1" id="KW-0732">Signal</keyword>
<dbReference type="RefSeq" id="WP_420904139.1">
    <property type="nucleotide sequence ID" value="NZ_BAAFGK010000002.1"/>
</dbReference>
<dbReference type="Proteomes" id="UP001628193">
    <property type="component" value="Unassembled WGS sequence"/>
</dbReference>
<organism evidence="3 4">
    <name type="scientific">Candidatus Magnetaquiglobus chichijimensis</name>
    <dbReference type="NCBI Taxonomy" id="3141448"/>
    <lineage>
        <taxon>Bacteria</taxon>
        <taxon>Pseudomonadati</taxon>
        <taxon>Pseudomonadota</taxon>
        <taxon>Magnetococcia</taxon>
        <taxon>Magnetococcales</taxon>
        <taxon>Candidatus Magnetaquicoccaceae</taxon>
        <taxon>Candidatus Magnetaquiglobus</taxon>
    </lineage>
</organism>
<evidence type="ECO:0000313" key="4">
    <source>
        <dbReference type="Proteomes" id="UP001628193"/>
    </source>
</evidence>
<dbReference type="InterPro" id="IPR053135">
    <property type="entry name" value="AKR2_Oxidoreductase"/>
</dbReference>
<dbReference type="InterPro" id="IPR036812">
    <property type="entry name" value="NAD(P)_OxRdtase_dom_sf"/>
</dbReference>
<dbReference type="PANTHER" id="PTHR43312">
    <property type="entry name" value="D-THREO-ALDOSE 1-DEHYDROGENASE"/>
    <property type="match status" value="1"/>
</dbReference>
<dbReference type="CDD" id="cd19105">
    <property type="entry name" value="AKR_unchar"/>
    <property type="match status" value="1"/>
</dbReference>
<feature type="domain" description="4Fe-4S ferredoxin-type" evidence="2">
    <location>
        <begin position="362"/>
        <end position="393"/>
    </location>
</feature>
<name>A0ABQ0C6D2_9PROT</name>
<reference evidence="3 4" key="1">
    <citation type="submission" date="2024-09" db="EMBL/GenBank/DDBJ databases">
        <title>Draft genome sequence of Candidatus Magnetaquicoccaceae bacterium FCR-1.</title>
        <authorList>
            <person name="Shimoshige H."/>
            <person name="Shimamura S."/>
            <person name="Taoka A."/>
            <person name="Kobayashi H."/>
            <person name="Maekawa T."/>
        </authorList>
    </citation>
    <scope>NUCLEOTIDE SEQUENCE [LARGE SCALE GENOMIC DNA]</scope>
    <source>
        <strain evidence="3 4">FCR-1</strain>
    </source>
</reference>
<feature type="signal peptide" evidence="1">
    <location>
        <begin position="1"/>
        <end position="24"/>
    </location>
</feature>
<dbReference type="PANTHER" id="PTHR43312:SF1">
    <property type="entry name" value="NADP-DEPENDENT OXIDOREDUCTASE DOMAIN-CONTAINING PROTEIN"/>
    <property type="match status" value="1"/>
</dbReference>
<dbReference type="SUPFAM" id="SSF51430">
    <property type="entry name" value="NAD(P)-linked oxidoreductase"/>
    <property type="match status" value="1"/>
</dbReference>
<accession>A0ABQ0C6D2</accession>
<dbReference type="InterPro" id="IPR023210">
    <property type="entry name" value="NADP_OxRdtase_dom"/>
</dbReference>
<evidence type="ECO:0000259" key="2">
    <source>
        <dbReference type="PROSITE" id="PS51379"/>
    </source>
</evidence>
<evidence type="ECO:0000256" key="1">
    <source>
        <dbReference type="SAM" id="SignalP"/>
    </source>
</evidence>
<evidence type="ECO:0000313" key="3">
    <source>
        <dbReference type="EMBL" id="GAB0056432.1"/>
    </source>
</evidence>
<dbReference type="EMBL" id="BAAFGK010000002">
    <property type="protein sequence ID" value="GAB0056432.1"/>
    <property type="molecule type" value="Genomic_DNA"/>
</dbReference>
<dbReference type="SUPFAM" id="SSF46548">
    <property type="entry name" value="alpha-helical ferredoxin"/>
    <property type="match status" value="1"/>
</dbReference>
<comment type="caution">
    <text evidence="3">The sequence shown here is derived from an EMBL/GenBank/DDBJ whole genome shotgun (WGS) entry which is preliminary data.</text>
</comment>